<gene>
    <name evidence="1" type="ORF">SAMN05660748_0153</name>
</gene>
<evidence type="ECO:0008006" key="3">
    <source>
        <dbReference type="Google" id="ProtNLM"/>
    </source>
</evidence>
<dbReference type="PANTHER" id="PTHR37694">
    <property type="entry name" value="SLR8022 PROTEIN"/>
    <property type="match status" value="1"/>
</dbReference>
<dbReference type="AlphaFoldDB" id="A0A285UZX6"/>
<dbReference type="Gene3D" id="2.60.120.10">
    <property type="entry name" value="Jelly Rolls"/>
    <property type="match status" value="1"/>
</dbReference>
<protein>
    <recommendedName>
        <fullName evidence="3">Cupin domain protein</fullName>
    </recommendedName>
</protein>
<dbReference type="RefSeq" id="WP_097193140.1">
    <property type="nucleotide sequence ID" value="NZ_OBQI01000001.1"/>
</dbReference>
<keyword evidence="2" id="KW-1185">Reference proteome</keyword>
<dbReference type="OrthoDB" id="5190473at2"/>
<reference evidence="2" key="1">
    <citation type="submission" date="2017-08" db="EMBL/GenBank/DDBJ databases">
        <authorList>
            <person name="Varghese N."/>
            <person name="Submissions S."/>
        </authorList>
    </citation>
    <scope>NUCLEOTIDE SEQUENCE [LARGE SCALE GENOMIC DNA]</scope>
    <source>
        <strain evidence="2">DSM 4725</strain>
    </source>
</reference>
<dbReference type="InterPro" id="IPR014710">
    <property type="entry name" value="RmlC-like_jellyroll"/>
</dbReference>
<dbReference type="SUPFAM" id="SSF51182">
    <property type="entry name" value="RmlC-like cupins"/>
    <property type="match status" value="1"/>
</dbReference>
<organism evidence="1 2">
    <name type="scientific">Blastococcus aggregatus</name>
    <dbReference type="NCBI Taxonomy" id="38502"/>
    <lineage>
        <taxon>Bacteria</taxon>
        <taxon>Bacillati</taxon>
        <taxon>Actinomycetota</taxon>
        <taxon>Actinomycetes</taxon>
        <taxon>Geodermatophilales</taxon>
        <taxon>Geodermatophilaceae</taxon>
        <taxon>Blastococcus</taxon>
    </lineage>
</organism>
<evidence type="ECO:0000313" key="1">
    <source>
        <dbReference type="EMBL" id="SOC46296.1"/>
    </source>
</evidence>
<name>A0A285UZX6_9ACTN</name>
<evidence type="ECO:0000313" key="2">
    <source>
        <dbReference type="Proteomes" id="UP000219435"/>
    </source>
</evidence>
<accession>A0A285UZX6</accession>
<sequence length="118" mass="12611">MTTDAPIDLHALAGELLEKATSEHAGRAARTLPHPVDGLRQTVIALRADAELSEHESPGPATILVIRGRVRLVADDETVSLAAHQISPIPNRRHSLHADEDSVVLLSVCVPDRAPQAD</sequence>
<dbReference type="PANTHER" id="PTHR37694:SF1">
    <property type="entry name" value="SLR8022 PROTEIN"/>
    <property type="match status" value="1"/>
</dbReference>
<dbReference type="CDD" id="cd02230">
    <property type="entry name" value="cupin_HP0902-like"/>
    <property type="match status" value="1"/>
</dbReference>
<dbReference type="Proteomes" id="UP000219435">
    <property type="component" value="Unassembled WGS sequence"/>
</dbReference>
<dbReference type="InterPro" id="IPR011051">
    <property type="entry name" value="RmlC_Cupin_sf"/>
</dbReference>
<proteinExistence type="predicted"/>
<dbReference type="EMBL" id="OBQI01000001">
    <property type="protein sequence ID" value="SOC46296.1"/>
    <property type="molecule type" value="Genomic_DNA"/>
</dbReference>